<feature type="signal peptide" evidence="1">
    <location>
        <begin position="1"/>
        <end position="27"/>
    </location>
</feature>
<comment type="caution">
    <text evidence="4">The sequence shown here is derived from an EMBL/GenBank/DDBJ whole genome shotgun (WGS) entry which is preliminary data.</text>
</comment>
<feature type="domain" description="Bacterial repeat" evidence="3">
    <location>
        <begin position="755"/>
        <end position="830"/>
    </location>
</feature>
<dbReference type="InterPro" id="IPR036366">
    <property type="entry name" value="PGBDSf"/>
</dbReference>
<dbReference type="InterPro" id="IPR044060">
    <property type="entry name" value="Bacterial_rp_domain"/>
</dbReference>
<dbReference type="InterPro" id="IPR011635">
    <property type="entry name" value="CARDB"/>
</dbReference>
<name>A0A0G1WVB0_9BACT</name>
<proteinExistence type="predicted"/>
<evidence type="ECO:0000313" key="4">
    <source>
        <dbReference type="EMBL" id="KKU86105.1"/>
    </source>
</evidence>
<dbReference type="Pfam" id="PF07705">
    <property type="entry name" value="CARDB"/>
    <property type="match status" value="1"/>
</dbReference>
<feature type="chain" id="PRO_5002540567" description="Bacterial repeat domain-containing protein" evidence="1">
    <location>
        <begin position="28"/>
        <end position="888"/>
    </location>
</feature>
<dbReference type="Gene3D" id="2.60.40.10">
    <property type="entry name" value="Immunoglobulins"/>
    <property type="match status" value="1"/>
</dbReference>
<dbReference type="EMBL" id="LCOY01000062">
    <property type="protein sequence ID" value="KKU86105.1"/>
    <property type="molecule type" value="Genomic_DNA"/>
</dbReference>
<evidence type="ECO:0000259" key="2">
    <source>
        <dbReference type="Pfam" id="PF07705"/>
    </source>
</evidence>
<keyword evidence="1" id="KW-0732">Signal</keyword>
<evidence type="ECO:0000259" key="3">
    <source>
        <dbReference type="Pfam" id="PF18998"/>
    </source>
</evidence>
<evidence type="ECO:0000256" key="1">
    <source>
        <dbReference type="SAM" id="SignalP"/>
    </source>
</evidence>
<dbReference type="Gene3D" id="1.10.101.10">
    <property type="entry name" value="PGBD-like superfamily/PGBD"/>
    <property type="match status" value="1"/>
</dbReference>
<dbReference type="Proteomes" id="UP000034739">
    <property type="component" value="Unassembled WGS sequence"/>
</dbReference>
<protein>
    <recommendedName>
        <fullName evidence="6">Bacterial repeat domain-containing protein</fullName>
    </recommendedName>
</protein>
<feature type="domain" description="CARDB" evidence="2">
    <location>
        <begin position="274"/>
        <end position="392"/>
    </location>
</feature>
<evidence type="ECO:0008006" key="6">
    <source>
        <dbReference type="Google" id="ProtNLM"/>
    </source>
</evidence>
<dbReference type="Pfam" id="PF18998">
    <property type="entry name" value="Flg_new_2"/>
    <property type="match status" value="1"/>
</dbReference>
<gene>
    <name evidence="4" type="ORF">UY16_C0062G0004</name>
</gene>
<organism evidence="4 5">
    <name type="scientific">Candidatus Gottesmanbacteria bacterium GW2011_GWA2_47_9</name>
    <dbReference type="NCBI Taxonomy" id="1618445"/>
    <lineage>
        <taxon>Bacteria</taxon>
        <taxon>Candidatus Gottesmaniibacteriota</taxon>
    </lineage>
</organism>
<dbReference type="InterPro" id="IPR013783">
    <property type="entry name" value="Ig-like_fold"/>
</dbReference>
<reference evidence="4 5" key="1">
    <citation type="journal article" date="2015" name="Nature">
        <title>rRNA introns, odd ribosomes, and small enigmatic genomes across a large radiation of phyla.</title>
        <authorList>
            <person name="Brown C.T."/>
            <person name="Hug L.A."/>
            <person name="Thomas B.C."/>
            <person name="Sharon I."/>
            <person name="Castelle C.J."/>
            <person name="Singh A."/>
            <person name="Wilkins M.J."/>
            <person name="Williams K.H."/>
            <person name="Banfield J.F."/>
        </authorList>
    </citation>
    <scope>NUCLEOTIDE SEQUENCE [LARGE SCALE GENOMIC DNA]</scope>
</reference>
<evidence type="ECO:0000313" key="5">
    <source>
        <dbReference type="Proteomes" id="UP000034739"/>
    </source>
</evidence>
<sequence length="888" mass="92610">MKTYFKYPLLIAVAVFGLFIATPSAGAVTIAELIAQIQELQRQLAQLQSQQGTTTAWCHDFNTNLRIGDNNDEVNALLNALVKDGVMSERSNNFSSDFDETLASAVSEFQEKYASEILAPYRLKRGTGFVGKSTRAKLNKLYGCGVATPTPTPMPTITVTSPNGGEIWRKGTAYGISLSVKGTKGISIYLTDTSGNVVYKYVENYPALGSGVDPNTIDLTKEYQSTFTFTPPISLSDGTYKIKAVNDQGLVDYSDNYFTITTQTLTTPAPVSSSPDLVIENVMLNPVAPVVGAYGVEATLKFDVANKGDSAINNLPSKIFPVVYPDTSSFFYTYQVSNGCYGTASLPPNSACHLIYNISLPNTAKSIGVQKLNIEVDSSNVILESNENNNKYIFTFTTTAPVSPTPVPPTPTLTPTVAPSISVSLDSMTPSAKQIVMGSTNNSLAAFKISNTSSEDVQITSLNVVENSVNGATVPSFSNIEIYKSGVMLMGSVAGSSVSTSWKYSFSLNNLSNPLVVPQNSSITIEVRGGVASYASGGAKSNGMYTFSIPSSADVVARGANSARTATISITDSTPGKTITVLRTKLSVSAPALSGAAIGHVQSSADVVASINFSADPAYDAKVNNVILTLSGLASGSALTDGMTVNGNLIDADTGANLGSSSAASCQVASSRCVLNFSPSFTIAAGSLKVAKLKIDSTKFNGSYLLISINSVNDIVWSDGVTNNLGLQANTVPTSATIIYQVTTTPVPSTYTLSVTKSGAGSGTVSDNVGGIYCGSTCFNNYSNGAAITLTATPTTGSTFTGWSGACSGTGICALTINAAKSVTATFAANPAPTAPSITVTSPNGGEAWTIGSTQKISWRTSNISSPNDKITIYIAPNDDLSKNILSQ</sequence>
<dbReference type="AlphaFoldDB" id="A0A0G1WVB0"/>
<accession>A0A0G1WVB0</accession>